<protein>
    <submittedName>
        <fullName evidence="1">Uncharacterized protein</fullName>
    </submittedName>
</protein>
<proteinExistence type="predicted"/>
<comment type="caution">
    <text evidence="1">The sequence shown here is derived from an EMBL/GenBank/DDBJ whole genome shotgun (WGS) entry which is preliminary data.</text>
</comment>
<gene>
    <name evidence="1" type="ORF">OUZ56_005420</name>
</gene>
<name>A0ABQ9YSR0_9CRUS</name>
<dbReference type="EMBL" id="JAOYFB010000001">
    <property type="protein sequence ID" value="KAK4003664.1"/>
    <property type="molecule type" value="Genomic_DNA"/>
</dbReference>
<evidence type="ECO:0000313" key="1">
    <source>
        <dbReference type="EMBL" id="KAK4003664.1"/>
    </source>
</evidence>
<organism evidence="1 2">
    <name type="scientific">Daphnia magna</name>
    <dbReference type="NCBI Taxonomy" id="35525"/>
    <lineage>
        <taxon>Eukaryota</taxon>
        <taxon>Metazoa</taxon>
        <taxon>Ecdysozoa</taxon>
        <taxon>Arthropoda</taxon>
        <taxon>Crustacea</taxon>
        <taxon>Branchiopoda</taxon>
        <taxon>Diplostraca</taxon>
        <taxon>Cladocera</taxon>
        <taxon>Anomopoda</taxon>
        <taxon>Daphniidae</taxon>
        <taxon>Daphnia</taxon>
    </lineage>
</organism>
<keyword evidence="2" id="KW-1185">Reference proteome</keyword>
<accession>A0ABQ9YSR0</accession>
<reference evidence="1 2" key="1">
    <citation type="journal article" date="2023" name="Nucleic Acids Res.">
        <title>The hologenome of Daphnia magna reveals possible DNA methylation and microbiome-mediated evolution of the host genome.</title>
        <authorList>
            <person name="Chaturvedi A."/>
            <person name="Li X."/>
            <person name="Dhandapani V."/>
            <person name="Marshall H."/>
            <person name="Kissane S."/>
            <person name="Cuenca-Cambronero M."/>
            <person name="Asole G."/>
            <person name="Calvet F."/>
            <person name="Ruiz-Romero M."/>
            <person name="Marangio P."/>
            <person name="Guigo R."/>
            <person name="Rago D."/>
            <person name="Mirbahai L."/>
            <person name="Eastwood N."/>
            <person name="Colbourne J.K."/>
            <person name="Zhou J."/>
            <person name="Mallon E."/>
            <person name="Orsini L."/>
        </authorList>
    </citation>
    <scope>NUCLEOTIDE SEQUENCE [LARGE SCALE GENOMIC DNA]</scope>
    <source>
        <strain evidence="1">LRV0_1</strain>
    </source>
</reference>
<sequence length="142" mass="16626">MFNPTLLSYVISYVDLPDVQDRSPHEPVEGHGHFLKPSKIELNHHNGSIHGWIHHIQLSNRATLNRVRITVYRITVYRITLKPRGTISKYCENLELEPFFCQRNNKMNGLNWMLNQNFVAFRILACYDSTSKRSTILIHKPI</sequence>
<dbReference type="Proteomes" id="UP001234178">
    <property type="component" value="Unassembled WGS sequence"/>
</dbReference>
<evidence type="ECO:0000313" key="2">
    <source>
        <dbReference type="Proteomes" id="UP001234178"/>
    </source>
</evidence>